<evidence type="ECO:0000259" key="1">
    <source>
        <dbReference type="PROSITE" id="PS51459"/>
    </source>
</evidence>
<gene>
    <name evidence="2" type="ORF">NP590_14405</name>
</gene>
<reference evidence="2 3" key="1">
    <citation type="submission" date="2022-07" db="EMBL/GenBank/DDBJ databases">
        <title>Methylomonas rivi sp. nov., Methylomonas rosea sp. nov., Methylomonas aureus sp. nov. and Methylomonas subterranea sp. nov., four novel methanotrophs isolated from a freshwater creek and the deep terrestrial subsurface.</title>
        <authorList>
            <person name="Abin C."/>
            <person name="Sankaranarayanan K."/>
            <person name="Garner C."/>
            <person name="Sindelar R."/>
            <person name="Kotary K."/>
            <person name="Garner R."/>
            <person name="Barclay S."/>
            <person name="Lawson P."/>
            <person name="Krumholz L."/>
        </authorList>
    </citation>
    <scope>NUCLEOTIDE SEQUENCE [LARGE SCALE GENOMIC DNA]</scope>
    <source>
        <strain evidence="2 3">SURF-2</strain>
    </source>
</reference>
<dbReference type="PROSITE" id="PS51459">
    <property type="entry name" value="FIDO"/>
    <property type="match status" value="1"/>
</dbReference>
<sequence length="65" mass="7553">MKYSREGNGRISRLLMDVMATQAGYEPLDYSLWDEHKDFYYKSIQAGHAGDYQHIGRLVSDILKN</sequence>
<proteinExistence type="predicted"/>
<dbReference type="InterPro" id="IPR036597">
    <property type="entry name" value="Fido-like_dom_sf"/>
</dbReference>
<comment type="caution">
    <text evidence="2">The sequence shown here is derived from an EMBL/GenBank/DDBJ whole genome shotgun (WGS) entry which is preliminary data.</text>
</comment>
<dbReference type="SUPFAM" id="SSF140931">
    <property type="entry name" value="Fic-like"/>
    <property type="match status" value="1"/>
</dbReference>
<dbReference type="InterPro" id="IPR003812">
    <property type="entry name" value="Fido"/>
</dbReference>
<accession>A0ABT1TJ87</accession>
<dbReference type="Gene3D" id="1.10.3290.10">
    <property type="entry name" value="Fido-like domain"/>
    <property type="match status" value="1"/>
</dbReference>
<keyword evidence="3" id="KW-1185">Reference proteome</keyword>
<name>A0ABT1TJ87_9GAMM</name>
<evidence type="ECO:0000313" key="3">
    <source>
        <dbReference type="Proteomes" id="UP001524499"/>
    </source>
</evidence>
<organism evidence="2 3">
    <name type="scientific">Methylomonas subterranea</name>
    <dbReference type="NCBI Taxonomy" id="2952225"/>
    <lineage>
        <taxon>Bacteria</taxon>
        <taxon>Pseudomonadati</taxon>
        <taxon>Pseudomonadota</taxon>
        <taxon>Gammaproteobacteria</taxon>
        <taxon>Methylococcales</taxon>
        <taxon>Methylococcaceae</taxon>
        <taxon>Methylomonas</taxon>
    </lineage>
</organism>
<dbReference type="RefSeq" id="WP_256603241.1">
    <property type="nucleotide sequence ID" value="NZ_JANIBJ010000027.1"/>
</dbReference>
<dbReference type="EMBL" id="JANIBJ010000027">
    <property type="protein sequence ID" value="MCQ8105303.1"/>
    <property type="molecule type" value="Genomic_DNA"/>
</dbReference>
<evidence type="ECO:0000313" key="2">
    <source>
        <dbReference type="EMBL" id="MCQ8105303.1"/>
    </source>
</evidence>
<feature type="domain" description="Fido" evidence="1">
    <location>
        <begin position="1"/>
        <end position="61"/>
    </location>
</feature>
<dbReference type="Proteomes" id="UP001524499">
    <property type="component" value="Unassembled WGS sequence"/>
</dbReference>
<protein>
    <recommendedName>
        <fullName evidence="1">Fido domain-containing protein</fullName>
    </recommendedName>
</protein>